<dbReference type="PANTHER" id="PTHR43301">
    <property type="entry name" value="ARABINAN ENDO-1,5-ALPHA-L-ARABINOSIDASE"/>
    <property type="match status" value="1"/>
</dbReference>
<name>D8PQM4_SCHCM</name>
<protein>
    <recommendedName>
        <fullName evidence="4">arabinan endo-1,5-alpha-L-arabinosidase</fullName>
        <ecNumber evidence="4">3.2.1.99</ecNumber>
    </recommendedName>
    <alternativeName>
        <fullName evidence="7">Endo-1,5-alpha-L-arabinanase A</fullName>
    </alternativeName>
</protein>
<evidence type="ECO:0000256" key="2">
    <source>
        <dbReference type="ARBA" id="ARBA00004834"/>
    </source>
</evidence>
<dbReference type="PANTHER" id="PTHR43301:SF3">
    <property type="entry name" value="ARABINAN ENDO-1,5-ALPHA-L-ARABINOSIDASE A-RELATED"/>
    <property type="match status" value="1"/>
</dbReference>
<dbReference type="OrthoDB" id="195678at2759"/>
<evidence type="ECO:0000256" key="6">
    <source>
        <dbReference type="ARBA" id="ARBA00023295"/>
    </source>
</evidence>
<evidence type="ECO:0000256" key="1">
    <source>
        <dbReference type="ARBA" id="ARBA00000375"/>
    </source>
</evidence>
<dbReference type="OMA" id="MNFGSFY"/>
<comment type="catalytic activity">
    <reaction evidence="1">
        <text>Endohydrolysis of (1-&gt;5)-alpha-arabinofuranosidic linkages in (1-&gt;5)-arabinans.</text>
        <dbReference type="EC" id="3.2.1.99"/>
    </reaction>
</comment>
<comment type="pathway">
    <text evidence="2">Glycan metabolism; L-arabinan degradation.</text>
</comment>
<evidence type="ECO:0000256" key="8">
    <source>
        <dbReference type="PIRSR" id="PIRSR606710-1"/>
    </source>
</evidence>
<dbReference type="InterPro" id="IPR016840">
    <property type="entry name" value="Glyco_hydro_43_endo_a_Ara-ase"/>
</dbReference>
<dbReference type="PIRSF" id="PIRSF026534">
    <property type="entry name" value="Endo_alpha-L-arabinosidase"/>
    <property type="match status" value="1"/>
</dbReference>
<dbReference type="HOGENOM" id="CLU_009397_5_1_1"/>
<gene>
    <name evidence="10" type="ORF">SCHCODRAFT_102744</name>
</gene>
<proteinExistence type="inferred from homology"/>
<dbReference type="AlphaFoldDB" id="D8PQM4"/>
<comment type="similarity">
    <text evidence="3">Belongs to the glycosyl hydrolase 43 family.</text>
</comment>
<dbReference type="Proteomes" id="UP000007431">
    <property type="component" value="Unassembled WGS sequence"/>
</dbReference>
<dbReference type="KEGG" id="scm:SCHCO_02499969"/>
<evidence type="ECO:0000256" key="7">
    <source>
        <dbReference type="ARBA" id="ARBA00042202"/>
    </source>
</evidence>
<reference evidence="10 11" key="1">
    <citation type="journal article" date="2010" name="Nat. Biotechnol.">
        <title>Genome sequence of the model mushroom Schizophyllum commune.</title>
        <authorList>
            <person name="Ohm R.A."/>
            <person name="de Jong J.F."/>
            <person name="Lugones L.G."/>
            <person name="Aerts A."/>
            <person name="Kothe E."/>
            <person name="Stajich J.E."/>
            <person name="de Vries R.P."/>
            <person name="Record E."/>
            <person name="Levasseur A."/>
            <person name="Baker S.E."/>
            <person name="Bartholomew K.A."/>
            <person name="Coutinho P.M."/>
            <person name="Erdmann S."/>
            <person name="Fowler T.J."/>
            <person name="Gathman A.C."/>
            <person name="Lombard V."/>
            <person name="Henrissat B."/>
            <person name="Knabe N."/>
            <person name="Kuees U."/>
            <person name="Lilly W.W."/>
            <person name="Lindquist E."/>
            <person name="Lucas S."/>
            <person name="Magnuson J.K."/>
            <person name="Piumi F."/>
            <person name="Raudaskoski M."/>
            <person name="Salamov A."/>
            <person name="Schmutz J."/>
            <person name="Schwarze F.W.M.R."/>
            <person name="vanKuyk P.A."/>
            <person name="Horton J.S."/>
            <person name="Grigoriev I.V."/>
            <person name="Woesten H.A.B."/>
        </authorList>
    </citation>
    <scope>NUCLEOTIDE SEQUENCE [LARGE SCALE GENOMIC DNA]</scope>
    <source>
        <strain evidence="11">H4-8 / FGSC 9210</strain>
    </source>
</reference>
<evidence type="ECO:0000256" key="3">
    <source>
        <dbReference type="ARBA" id="ARBA00009865"/>
    </source>
</evidence>
<dbReference type="VEuPathDB" id="FungiDB:SCHCODRAFT_02499969"/>
<evidence type="ECO:0000313" key="10">
    <source>
        <dbReference type="EMBL" id="EFJ01725.1"/>
    </source>
</evidence>
<dbReference type="InterPro" id="IPR023296">
    <property type="entry name" value="Glyco_hydro_beta-prop_sf"/>
</dbReference>
<dbReference type="InterPro" id="IPR006710">
    <property type="entry name" value="Glyco_hydro_43"/>
</dbReference>
<keyword evidence="11" id="KW-1185">Reference proteome</keyword>
<feature type="non-terminal residue" evidence="10">
    <location>
        <position position="307"/>
    </location>
</feature>
<dbReference type="UniPathway" id="UPA00667"/>
<evidence type="ECO:0000256" key="4">
    <source>
        <dbReference type="ARBA" id="ARBA00012586"/>
    </source>
</evidence>
<accession>D8PQM4</accession>
<dbReference type="EMBL" id="GL377302">
    <property type="protein sequence ID" value="EFJ01725.1"/>
    <property type="molecule type" value="Genomic_DNA"/>
</dbReference>
<dbReference type="CDD" id="cd18831">
    <property type="entry name" value="GH43_AnAbnA-like"/>
    <property type="match status" value="1"/>
</dbReference>
<sequence length="307" mass="33402">MHAGDIYVRDPAITYSQDLGKYFIFSTQEGIKIFTADDLTGPWERTGSVLPNCSKIELEGNCNIWAPDVAYIDDQWVLYYAVSSIGSQNSAIGLATSPTLEEGTWTEYGAIFNSSEEADLNWNAIDANIVNEDGSLTMTFGSYWGGIFQMSMSDIYTLDTSALPGNHVAGGNSRPAEGGFVYKPQSSDWYYLFFSDGKTGVVNASAVPDPLQEYKVLVGRAENATGPFVDEFGRALTKDDRYPTGHIVLTSHDNVFAPGGQSLFLDPVSGCDVIAYHYVPFDNITSGAVLGINYVDFSSGWPEIVNA</sequence>
<dbReference type="STRING" id="578458.D8PQM4"/>
<dbReference type="GO" id="GO:0046558">
    <property type="term" value="F:arabinan endo-1,5-alpha-L-arabinosidase activity"/>
    <property type="evidence" value="ECO:0007669"/>
    <property type="project" value="UniProtKB-EC"/>
</dbReference>
<dbReference type="Pfam" id="PF04616">
    <property type="entry name" value="Glyco_hydro_43"/>
    <property type="match status" value="1"/>
</dbReference>
<dbReference type="GO" id="GO:0031222">
    <property type="term" value="P:arabinan catabolic process"/>
    <property type="evidence" value="ECO:0007669"/>
    <property type="project" value="UniProtKB-UniPathway"/>
</dbReference>
<dbReference type="InParanoid" id="D8PQM4"/>
<dbReference type="EC" id="3.2.1.99" evidence="4"/>
<evidence type="ECO:0000256" key="5">
    <source>
        <dbReference type="ARBA" id="ARBA00022801"/>
    </source>
</evidence>
<evidence type="ECO:0000313" key="11">
    <source>
        <dbReference type="Proteomes" id="UP000007431"/>
    </source>
</evidence>
<dbReference type="RefSeq" id="XP_003036627.1">
    <property type="nucleotide sequence ID" value="XM_003036581.1"/>
</dbReference>
<dbReference type="GeneID" id="9586081"/>
<evidence type="ECO:0000256" key="9">
    <source>
        <dbReference type="PIRSR" id="PIRSR606710-2"/>
    </source>
</evidence>
<keyword evidence="6" id="KW-0326">Glycosidase</keyword>
<dbReference type="InterPro" id="IPR050727">
    <property type="entry name" value="GH43_arabinanases"/>
</dbReference>
<feature type="site" description="Important for catalytic activity, responsible for pKa modulation of the active site Glu and correct orientation of both the proton donor and substrate" evidence="9">
    <location>
        <position position="126"/>
    </location>
</feature>
<keyword evidence="5 10" id="KW-0378">Hydrolase</keyword>
<feature type="active site" description="Proton donor" evidence="8">
    <location>
        <position position="177"/>
    </location>
</feature>
<dbReference type="eggNOG" id="ENOG502QTQG">
    <property type="taxonomic scope" value="Eukaryota"/>
</dbReference>
<feature type="active site" description="Proton acceptor" evidence="8">
    <location>
        <position position="10"/>
    </location>
</feature>
<dbReference type="Gene3D" id="2.115.10.20">
    <property type="entry name" value="Glycosyl hydrolase domain, family 43"/>
    <property type="match status" value="1"/>
</dbReference>
<dbReference type="SUPFAM" id="SSF75005">
    <property type="entry name" value="Arabinanase/levansucrase/invertase"/>
    <property type="match status" value="1"/>
</dbReference>
<organism evidence="11">
    <name type="scientific">Schizophyllum commune (strain H4-8 / FGSC 9210)</name>
    <name type="common">Split gill fungus</name>
    <dbReference type="NCBI Taxonomy" id="578458"/>
    <lineage>
        <taxon>Eukaryota</taxon>
        <taxon>Fungi</taxon>
        <taxon>Dikarya</taxon>
        <taxon>Basidiomycota</taxon>
        <taxon>Agaricomycotina</taxon>
        <taxon>Agaricomycetes</taxon>
        <taxon>Agaricomycetidae</taxon>
        <taxon>Agaricales</taxon>
        <taxon>Schizophyllaceae</taxon>
        <taxon>Schizophyllum</taxon>
    </lineage>
</organism>